<evidence type="ECO:0000313" key="1">
    <source>
        <dbReference type="EMBL" id="QOY34622.1"/>
    </source>
</evidence>
<evidence type="ECO:0000313" key="2">
    <source>
        <dbReference type="Proteomes" id="UP000180175"/>
    </source>
</evidence>
<reference evidence="1 2" key="1">
    <citation type="journal article" date="2017" name="Genome Announc.">
        <title>Draft Genome Sequences of Four Alkaliphilic Bacteria Belonging to the Anaerobacillus Genus.</title>
        <authorList>
            <person name="Bassil N.M."/>
            <person name="Lloyd J.R."/>
        </authorList>
    </citation>
    <scope>NUCLEOTIDE SEQUENCE [LARGE SCALE GENOMIC DNA]</scope>
    <source>
        <strain evidence="1 2">NB2006</strain>
    </source>
</reference>
<keyword evidence="2" id="KW-1185">Reference proteome</keyword>
<organism evidence="1 2">
    <name type="scientific">Anaerobacillus isosaccharinicus</name>
    <dbReference type="NCBI Taxonomy" id="1532552"/>
    <lineage>
        <taxon>Bacteria</taxon>
        <taxon>Bacillati</taxon>
        <taxon>Bacillota</taxon>
        <taxon>Bacilli</taxon>
        <taxon>Bacillales</taxon>
        <taxon>Bacillaceae</taxon>
        <taxon>Anaerobacillus</taxon>
    </lineage>
</organism>
<accession>A0A7S7L543</accession>
<protein>
    <submittedName>
        <fullName evidence="1">Uncharacterized protein</fullName>
    </submittedName>
</protein>
<name>A0A7S7L543_9BACI</name>
<dbReference type="KEGG" id="aia:AWH56_018100"/>
<dbReference type="RefSeq" id="WP_194269154.1">
    <property type="nucleotide sequence ID" value="NZ_CP063356.2"/>
</dbReference>
<dbReference type="EMBL" id="CP063356">
    <property type="protein sequence ID" value="QOY34622.1"/>
    <property type="molecule type" value="Genomic_DNA"/>
</dbReference>
<reference evidence="1 2" key="2">
    <citation type="journal article" date="2019" name="Int. J. Syst. Evol. Microbiol.">
        <title>Anaerobacillus isosaccharinicus sp. nov., an alkaliphilic bacterium which degrades isosaccharinic acid.</title>
        <authorList>
            <person name="Bassil N.M."/>
            <person name="Lloyd J.R."/>
        </authorList>
    </citation>
    <scope>NUCLEOTIDE SEQUENCE [LARGE SCALE GENOMIC DNA]</scope>
    <source>
        <strain evidence="1 2">NB2006</strain>
    </source>
</reference>
<proteinExistence type="predicted"/>
<dbReference type="Proteomes" id="UP000180175">
    <property type="component" value="Chromosome"/>
</dbReference>
<gene>
    <name evidence="1" type="ORF">AWH56_018100</name>
</gene>
<sequence>MKNFITIEMQYEKDRTQNGGVAEIIGFHDRYVFDRTWDDSPEIIKKADKNASGIKKYKLFEGKIYYIKYPYGRQKPKYVKIKNTQMVPLREMDVKKLLEEFLQPTQIFTKVQSQTTSLNNHENHLNPNVIFILENLDEAFAAKETNNGDSIFLGMSIVTYKFSVKENLKEEWVLIKDNLEHGKTVEEIKKLLVAKSMTEAKPTRVFNVEKYRAII</sequence>
<dbReference type="AlphaFoldDB" id="A0A7S7L543"/>